<name>A0A8S1RKI4_9CILI</name>
<comment type="caution">
    <text evidence="1">The sequence shown here is derived from an EMBL/GenBank/DDBJ whole genome shotgun (WGS) entry which is preliminary data.</text>
</comment>
<proteinExistence type="predicted"/>
<accession>A0A8S1RKI4</accession>
<organism evidence="1 2">
    <name type="scientific">Paramecium sonneborni</name>
    <dbReference type="NCBI Taxonomy" id="65129"/>
    <lineage>
        <taxon>Eukaryota</taxon>
        <taxon>Sar</taxon>
        <taxon>Alveolata</taxon>
        <taxon>Ciliophora</taxon>
        <taxon>Intramacronucleata</taxon>
        <taxon>Oligohymenophorea</taxon>
        <taxon>Peniculida</taxon>
        <taxon>Parameciidae</taxon>
        <taxon>Paramecium</taxon>
    </lineage>
</organism>
<gene>
    <name evidence="1" type="ORF">PSON_ATCC_30995.1.T1930044</name>
</gene>
<sequence length="165" mass="19784">MLSDLQKISSLLLINKVKNCLPISIKHNIQCKIPRKAKGKQEMTKEQMKTSINNLIDNLNQKIEYLKQSDINEFKIIEIELQSFKIELIFYKKLPYSYCEEQCTKKSSIFEDIKWLELKDLDYYCLRCCKISHAKHFEKDYLVVYENLKKEQKIKQKLLVNQKEK</sequence>
<reference evidence="1" key="1">
    <citation type="submission" date="2021-01" db="EMBL/GenBank/DDBJ databases">
        <authorList>
            <consortium name="Genoscope - CEA"/>
            <person name="William W."/>
        </authorList>
    </citation>
    <scope>NUCLEOTIDE SEQUENCE</scope>
</reference>
<protein>
    <submittedName>
        <fullName evidence="1">Uncharacterized protein</fullName>
    </submittedName>
</protein>
<evidence type="ECO:0000313" key="1">
    <source>
        <dbReference type="EMBL" id="CAD8128688.1"/>
    </source>
</evidence>
<dbReference type="EMBL" id="CAJJDN010000193">
    <property type="protein sequence ID" value="CAD8128688.1"/>
    <property type="molecule type" value="Genomic_DNA"/>
</dbReference>
<keyword evidence="2" id="KW-1185">Reference proteome</keyword>
<dbReference type="AlphaFoldDB" id="A0A8S1RKI4"/>
<dbReference type="Proteomes" id="UP000692954">
    <property type="component" value="Unassembled WGS sequence"/>
</dbReference>
<evidence type="ECO:0000313" key="2">
    <source>
        <dbReference type="Proteomes" id="UP000692954"/>
    </source>
</evidence>